<organism evidence="2 3">
    <name type="scientific">Daphnia magna</name>
    <dbReference type="NCBI Taxonomy" id="35525"/>
    <lineage>
        <taxon>Eukaryota</taxon>
        <taxon>Metazoa</taxon>
        <taxon>Ecdysozoa</taxon>
        <taxon>Arthropoda</taxon>
        <taxon>Crustacea</taxon>
        <taxon>Branchiopoda</taxon>
        <taxon>Diplostraca</taxon>
        <taxon>Cladocera</taxon>
        <taxon>Anomopoda</taxon>
        <taxon>Daphniidae</taxon>
        <taxon>Daphnia</taxon>
    </lineage>
</organism>
<comment type="caution">
    <text evidence="2">The sequence shown here is derived from an EMBL/GenBank/DDBJ whole genome shotgun (WGS) entry which is preliminary data.</text>
</comment>
<sequence length="194" mass="22161">MVENLDCVTSKPCDDVYEETHPDWAPTIFKFKNHSATNVSRYNRVKKRLAVNEKPIETGIKHDLFMQNFSSEATELSISDINMADILSSTMIIDVEDQENSAKLLSQLRNLETENTELREKNLCANKELEAAKVMISELTAKLQITSEKLYEATDGKARKTLLTQLKVSENITRFYTGTVPYDTDEVATKFKYH</sequence>
<keyword evidence="3" id="KW-1185">Reference proteome</keyword>
<keyword evidence="1" id="KW-0175">Coiled coil</keyword>
<evidence type="ECO:0000313" key="3">
    <source>
        <dbReference type="Proteomes" id="UP001234178"/>
    </source>
</evidence>
<accession>A0ABQ9Z247</accession>
<name>A0ABQ9Z247_9CRUS</name>
<dbReference type="Proteomes" id="UP001234178">
    <property type="component" value="Unassembled WGS sequence"/>
</dbReference>
<gene>
    <name evidence="2" type="ORF">OUZ56_012136</name>
</gene>
<evidence type="ECO:0000256" key="1">
    <source>
        <dbReference type="SAM" id="Coils"/>
    </source>
</evidence>
<feature type="coiled-coil region" evidence="1">
    <location>
        <begin position="101"/>
        <end position="149"/>
    </location>
</feature>
<reference evidence="2 3" key="1">
    <citation type="journal article" date="2023" name="Nucleic Acids Res.">
        <title>The hologenome of Daphnia magna reveals possible DNA methylation and microbiome-mediated evolution of the host genome.</title>
        <authorList>
            <person name="Chaturvedi A."/>
            <person name="Li X."/>
            <person name="Dhandapani V."/>
            <person name="Marshall H."/>
            <person name="Kissane S."/>
            <person name="Cuenca-Cambronero M."/>
            <person name="Asole G."/>
            <person name="Calvet F."/>
            <person name="Ruiz-Romero M."/>
            <person name="Marangio P."/>
            <person name="Guigo R."/>
            <person name="Rago D."/>
            <person name="Mirbahai L."/>
            <person name="Eastwood N."/>
            <person name="Colbourne J.K."/>
            <person name="Zhou J."/>
            <person name="Mallon E."/>
            <person name="Orsini L."/>
        </authorList>
    </citation>
    <scope>NUCLEOTIDE SEQUENCE [LARGE SCALE GENOMIC DNA]</scope>
    <source>
        <strain evidence="2">LRV0_1</strain>
    </source>
</reference>
<proteinExistence type="predicted"/>
<evidence type="ECO:0000313" key="2">
    <source>
        <dbReference type="EMBL" id="KAK4006982.1"/>
    </source>
</evidence>
<dbReference type="EMBL" id="JAOYFB010000002">
    <property type="protein sequence ID" value="KAK4006982.1"/>
    <property type="molecule type" value="Genomic_DNA"/>
</dbReference>
<protein>
    <submittedName>
        <fullName evidence="2">Uncharacterized protein</fullName>
    </submittedName>
</protein>